<evidence type="ECO:0000313" key="7">
    <source>
        <dbReference type="EnsemblPlants" id="OGLUM09G10390.1"/>
    </source>
</evidence>
<dbReference type="EnsemblPlants" id="OGLUM09G10390.1">
    <property type="protein sequence ID" value="OGLUM09G10390.1"/>
    <property type="gene ID" value="OGLUM09G10390"/>
</dbReference>
<evidence type="ECO:0000259" key="5">
    <source>
        <dbReference type="Pfam" id="PF01466"/>
    </source>
</evidence>
<accession>A0A0E0B2V4</accession>
<dbReference type="InterPro" id="IPR011333">
    <property type="entry name" value="SKP1/BTB/POZ_sf"/>
</dbReference>
<dbReference type="GO" id="GO:0016567">
    <property type="term" value="P:protein ubiquitination"/>
    <property type="evidence" value="ECO:0007669"/>
    <property type="project" value="UniProtKB-UniRule"/>
</dbReference>
<dbReference type="InterPro" id="IPR036296">
    <property type="entry name" value="SKP1-like_dim_sf"/>
</dbReference>
<dbReference type="SUPFAM" id="SSF54695">
    <property type="entry name" value="POZ domain"/>
    <property type="match status" value="1"/>
</dbReference>
<dbReference type="CDD" id="cd18322">
    <property type="entry name" value="BTB_POZ_SKP1"/>
    <property type="match status" value="1"/>
</dbReference>
<dbReference type="Gramene" id="OGLUM09G10390.1">
    <property type="protein sequence ID" value="OGLUM09G10390.1"/>
    <property type="gene ID" value="OGLUM09G10390"/>
</dbReference>
<evidence type="ECO:0000256" key="1">
    <source>
        <dbReference type="ARBA" id="ARBA00004906"/>
    </source>
</evidence>
<evidence type="ECO:0000256" key="4">
    <source>
        <dbReference type="PIRNR" id="PIRNR028729"/>
    </source>
</evidence>
<comment type="subunit">
    <text evidence="4">Part of a SCF (SKP1-cullin-F-box) protein ligase complex.</text>
</comment>
<evidence type="ECO:0000256" key="2">
    <source>
        <dbReference type="ARBA" id="ARBA00009993"/>
    </source>
</evidence>
<dbReference type="HOGENOM" id="CLU_059252_5_0_1"/>
<comment type="function">
    <text evidence="4">Involved in ubiquitination and subsequent proteasomal degradation of target proteins. Together with CUL1, RBX1 and a F-box protein, it forms a SCF E3 ubiquitin ligase complex. The functional specificity of this complex depends on the type of F-box protein. In the SCF complex, it serves as an adapter that links the F-box protein to CUL1.</text>
</comment>
<protein>
    <recommendedName>
        <fullName evidence="4">SKP1-like protein</fullName>
    </recommendedName>
</protein>
<dbReference type="SMART" id="SM00512">
    <property type="entry name" value="Skp1"/>
    <property type="match status" value="1"/>
</dbReference>
<evidence type="ECO:0000313" key="8">
    <source>
        <dbReference type="Proteomes" id="UP000026961"/>
    </source>
</evidence>
<dbReference type="PANTHER" id="PTHR11165">
    <property type="entry name" value="SKP1"/>
    <property type="match status" value="1"/>
</dbReference>
<reference evidence="7" key="1">
    <citation type="submission" date="2015-04" db="UniProtKB">
        <authorList>
            <consortium name="EnsemblPlants"/>
        </authorList>
    </citation>
    <scope>IDENTIFICATION</scope>
</reference>
<comment type="similarity">
    <text evidence="2 4">Belongs to the SKP1 family.</text>
</comment>
<dbReference type="STRING" id="40148.A0A0E0B2V4"/>
<evidence type="ECO:0000259" key="6">
    <source>
        <dbReference type="Pfam" id="PF03931"/>
    </source>
</evidence>
<keyword evidence="8" id="KW-1185">Reference proteome</keyword>
<feature type="domain" description="SKP1 component dimerisation" evidence="5">
    <location>
        <begin position="115"/>
        <end position="160"/>
    </location>
</feature>
<reference evidence="7" key="2">
    <citation type="submission" date="2018-05" db="EMBL/GenBank/DDBJ databases">
        <title>OgluRS3 (Oryza glumaepatula Reference Sequence Version 3).</title>
        <authorList>
            <person name="Zhang J."/>
            <person name="Kudrna D."/>
            <person name="Lee S."/>
            <person name="Talag J."/>
            <person name="Welchert J."/>
            <person name="Wing R.A."/>
        </authorList>
    </citation>
    <scope>NUCLEOTIDE SEQUENCE [LARGE SCALE GENOMIC DNA]</scope>
</reference>
<dbReference type="UniPathway" id="UPA00143"/>
<dbReference type="AlphaFoldDB" id="A0A0E0B2V4"/>
<sequence length="163" mass="17609">MAEAAKEVVAGAGDMILLISSDGQRFEVAQAASMSRLVRNMVEDECTDNGVPLPNVPSAVLAKVLEYCSEHAAAATAAGEEVEELKSFDAAFIEVDNATLFDLILAANYLNVPCLLALACQRAADLIRGKTVEEIRAEFNIANDFTPEEEAEIRKENAWAFQD</sequence>
<dbReference type="eggNOG" id="KOG1724">
    <property type="taxonomic scope" value="Eukaryota"/>
</dbReference>
<dbReference type="Pfam" id="PF03931">
    <property type="entry name" value="Skp1_POZ"/>
    <property type="match status" value="1"/>
</dbReference>
<evidence type="ECO:0000256" key="3">
    <source>
        <dbReference type="ARBA" id="ARBA00022786"/>
    </source>
</evidence>
<organism evidence="7">
    <name type="scientific">Oryza glumipatula</name>
    <dbReference type="NCBI Taxonomy" id="40148"/>
    <lineage>
        <taxon>Eukaryota</taxon>
        <taxon>Viridiplantae</taxon>
        <taxon>Streptophyta</taxon>
        <taxon>Embryophyta</taxon>
        <taxon>Tracheophyta</taxon>
        <taxon>Spermatophyta</taxon>
        <taxon>Magnoliopsida</taxon>
        <taxon>Liliopsida</taxon>
        <taxon>Poales</taxon>
        <taxon>Poaceae</taxon>
        <taxon>BOP clade</taxon>
        <taxon>Oryzoideae</taxon>
        <taxon>Oryzeae</taxon>
        <taxon>Oryzinae</taxon>
        <taxon>Oryza</taxon>
    </lineage>
</organism>
<dbReference type="PIRSF" id="PIRSF028729">
    <property type="entry name" value="E3_ubiquit_lig_SCF_Skp"/>
    <property type="match status" value="1"/>
</dbReference>
<keyword evidence="3 4" id="KW-0833">Ubl conjugation pathway</keyword>
<dbReference type="InterPro" id="IPR016072">
    <property type="entry name" value="Skp1_comp_dimer"/>
</dbReference>
<dbReference type="Gene3D" id="3.30.710.10">
    <property type="entry name" value="Potassium Channel Kv1.1, Chain A"/>
    <property type="match status" value="1"/>
</dbReference>
<dbReference type="FunFam" id="3.30.710.10:FF:000130">
    <property type="entry name" value="SKP1-like protein 5"/>
    <property type="match status" value="1"/>
</dbReference>
<comment type="pathway">
    <text evidence="1 4">Protein modification; protein ubiquitination.</text>
</comment>
<dbReference type="Proteomes" id="UP000026961">
    <property type="component" value="Chromosome 9"/>
</dbReference>
<dbReference type="SUPFAM" id="SSF81382">
    <property type="entry name" value="Skp1 dimerisation domain-like"/>
    <property type="match status" value="1"/>
</dbReference>
<dbReference type="GO" id="GO:0009867">
    <property type="term" value="P:jasmonic acid mediated signaling pathway"/>
    <property type="evidence" value="ECO:0007669"/>
    <property type="project" value="UniProtKB-ARBA"/>
</dbReference>
<dbReference type="InterPro" id="IPR016897">
    <property type="entry name" value="SKP1"/>
</dbReference>
<dbReference type="Pfam" id="PF01466">
    <property type="entry name" value="Skp1"/>
    <property type="match status" value="1"/>
</dbReference>
<proteinExistence type="inferred from homology"/>
<dbReference type="InterPro" id="IPR016073">
    <property type="entry name" value="Skp1_comp_POZ"/>
</dbReference>
<feature type="domain" description="SKP1 component POZ" evidence="6">
    <location>
        <begin position="14"/>
        <end position="71"/>
    </location>
</feature>
<name>A0A0E0B2V4_9ORYZ</name>
<dbReference type="GO" id="GO:0006511">
    <property type="term" value="P:ubiquitin-dependent protein catabolic process"/>
    <property type="evidence" value="ECO:0007669"/>
    <property type="project" value="InterPro"/>
</dbReference>
<dbReference type="InterPro" id="IPR001232">
    <property type="entry name" value="SKP1-like"/>
</dbReference>